<accession>A0A5B0SD40</accession>
<dbReference type="EMBL" id="VDEP01000036">
    <property type="protein sequence ID" value="KAA1136061.1"/>
    <property type="molecule type" value="Genomic_DNA"/>
</dbReference>
<dbReference type="Proteomes" id="UP000325313">
    <property type="component" value="Unassembled WGS sequence"/>
</dbReference>
<comment type="caution">
    <text evidence="3">The sequence shown here is derived from an EMBL/GenBank/DDBJ whole genome shotgun (WGS) entry which is preliminary data.</text>
</comment>
<proteinExistence type="predicted"/>
<dbReference type="EMBL" id="VDEP01000506">
    <property type="protein sequence ID" value="KAA1068260.1"/>
    <property type="molecule type" value="Genomic_DNA"/>
</dbReference>
<evidence type="ECO:0000313" key="3">
    <source>
        <dbReference type="EMBL" id="KAA1136061.1"/>
    </source>
</evidence>
<sequence>MHPEAIPGKFWLPAPQQDLCTNARFSLEHDPARGNPEDTEIEPVLEYGPDGQLLPPYDTQGRPTAGTGAGPSSAPHQRGRRRA</sequence>
<dbReference type="AlphaFoldDB" id="A0A5B0SD40"/>
<protein>
    <submittedName>
        <fullName evidence="3">Uncharacterized protein</fullName>
    </submittedName>
</protein>
<feature type="region of interest" description="Disordered" evidence="1">
    <location>
        <begin position="26"/>
        <end position="83"/>
    </location>
</feature>
<evidence type="ECO:0000313" key="4">
    <source>
        <dbReference type="Proteomes" id="UP000325313"/>
    </source>
</evidence>
<feature type="compositionally biased region" description="Basic and acidic residues" evidence="1">
    <location>
        <begin position="26"/>
        <end position="36"/>
    </location>
</feature>
<evidence type="ECO:0000313" key="2">
    <source>
        <dbReference type="EMBL" id="KAA1068260.1"/>
    </source>
</evidence>
<name>A0A5B0SD40_PUCGR</name>
<gene>
    <name evidence="3" type="ORF">PGTUg99_025668</name>
    <name evidence="2" type="ORF">PGTUg99_030378</name>
</gene>
<evidence type="ECO:0000256" key="1">
    <source>
        <dbReference type="SAM" id="MobiDB-lite"/>
    </source>
</evidence>
<reference evidence="3 4" key="1">
    <citation type="submission" date="2019-05" db="EMBL/GenBank/DDBJ databases">
        <title>Emergence of the Ug99 lineage of the wheat stem rust pathogen through somatic hybridization.</title>
        <authorList>
            <person name="Li F."/>
            <person name="Upadhyaya N.M."/>
            <person name="Sperschneider J."/>
            <person name="Matny O."/>
            <person name="Nguyen-Phuc H."/>
            <person name="Mago R."/>
            <person name="Raley C."/>
            <person name="Miller M.E."/>
            <person name="Silverstein K.A.T."/>
            <person name="Henningsen E."/>
            <person name="Hirsch C.D."/>
            <person name="Visser B."/>
            <person name="Pretorius Z.A."/>
            <person name="Steffenson B.J."/>
            <person name="Schwessinger B."/>
            <person name="Dodds P.N."/>
            <person name="Figueroa M."/>
        </authorList>
    </citation>
    <scope>NUCLEOTIDE SEQUENCE [LARGE SCALE GENOMIC DNA]</scope>
    <source>
        <strain evidence="3 4">Ug99</strain>
    </source>
</reference>
<organism evidence="3 4">
    <name type="scientific">Puccinia graminis f. sp. tritici</name>
    <dbReference type="NCBI Taxonomy" id="56615"/>
    <lineage>
        <taxon>Eukaryota</taxon>
        <taxon>Fungi</taxon>
        <taxon>Dikarya</taxon>
        <taxon>Basidiomycota</taxon>
        <taxon>Pucciniomycotina</taxon>
        <taxon>Pucciniomycetes</taxon>
        <taxon>Pucciniales</taxon>
        <taxon>Pucciniaceae</taxon>
        <taxon>Puccinia</taxon>
    </lineage>
</organism>